<feature type="compositionally biased region" description="Low complexity" evidence="1">
    <location>
        <begin position="25"/>
        <end position="50"/>
    </location>
</feature>
<organism evidence="2 3">
    <name type="scientific">Pichia kudriavzevii</name>
    <name type="common">Yeast</name>
    <name type="synonym">Issatchenkia orientalis</name>
    <dbReference type="NCBI Taxonomy" id="4909"/>
    <lineage>
        <taxon>Eukaryota</taxon>
        <taxon>Fungi</taxon>
        <taxon>Dikarya</taxon>
        <taxon>Ascomycota</taxon>
        <taxon>Saccharomycotina</taxon>
        <taxon>Pichiomycetes</taxon>
        <taxon>Pichiales</taxon>
        <taxon>Pichiaceae</taxon>
        <taxon>Pichia</taxon>
    </lineage>
</organism>
<evidence type="ECO:0000313" key="2">
    <source>
        <dbReference type="EMBL" id="KGK39617.1"/>
    </source>
</evidence>
<feature type="region of interest" description="Disordered" evidence="1">
    <location>
        <begin position="19"/>
        <end position="50"/>
    </location>
</feature>
<dbReference type="VEuPathDB" id="FungiDB:C5L36_0C06630"/>
<dbReference type="AlphaFoldDB" id="A0A099P5V3"/>
<gene>
    <name evidence="2" type="ORF">JL09_g1234</name>
</gene>
<comment type="caution">
    <text evidence="2">The sequence shown here is derived from an EMBL/GenBank/DDBJ whole genome shotgun (WGS) entry which is preliminary data.</text>
</comment>
<protein>
    <submittedName>
        <fullName evidence="2">Uncharacterized protein</fullName>
    </submittedName>
</protein>
<accession>A0A099P5V3</accession>
<dbReference type="HOGENOM" id="CLU_778586_0_0_1"/>
<name>A0A099P5V3_PICKU</name>
<evidence type="ECO:0000256" key="1">
    <source>
        <dbReference type="SAM" id="MobiDB-lite"/>
    </source>
</evidence>
<proteinExistence type="predicted"/>
<sequence>MSAFTNSLNSQLRMLSIDGQSENPNESLNLGQLSLSNLPDGEAPSNDKLPNDLNLLKSMLEMRIRYTRPRHGGEWEFSNIPNDIRYIQEIIRFIDANCAQDANIHNTQNPVSNSYKKYLQPLEMLPEELDSEFGIRFYPYLSFKSVRGQLIKQIKASQYEFLSGLLEFPRDKRKSIHTSWIIYPKNSKLSIEDYNVYYNRMDDNLKEWLMNYCITDKSTYGLCQEPQLTSFDVLFRIVSMQNQSYQIKSLIEMIVTNSGSEGYLKDDNFLTYLTYVDHLQSAIETSFPKCLNPYKCAMNLMFILKGMSKYPELMQQFQVVIHQFLNEYPNFTLGDLTKFLQDRNMPNIGGLLKISS</sequence>
<dbReference type="EMBL" id="JQFK01000007">
    <property type="protein sequence ID" value="KGK39617.1"/>
    <property type="molecule type" value="Genomic_DNA"/>
</dbReference>
<dbReference type="Proteomes" id="UP000029867">
    <property type="component" value="Unassembled WGS sequence"/>
</dbReference>
<evidence type="ECO:0000313" key="3">
    <source>
        <dbReference type="Proteomes" id="UP000029867"/>
    </source>
</evidence>
<reference evidence="3" key="1">
    <citation type="journal article" date="2014" name="Microb. Cell Fact.">
        <title>Exploiting Issatchenkia orientalis SD108 for succinic acid production.</title>
        <authorList>
            <person name="Xiao H."/>
            <person name="Shao Z."/>
            <person name="Jiang Y."/>
            <person name="Dole S."/>
            <person name="Zhao H."/>
        </authorList>
    </citation>
    <scope>NUCLEOTIDE SEQUENCE [LARGE SCALE GENOMIC DNA]</scope>
    <source>
        <strain evidence="3">SD108</strain>
    </source>
</reference>